<organism evidence="1 2">
    <name type="scientific">Campylobacter volucris</name>
    <dbReference type="NCBI Taxonomy" id="1031542"/>
    <lineage>
        <taxon>Bacteria</taxon>
        <taxon>Pseudomonadati</taxon>
        <taxon>Campylobacterota</taxon>
        <taxon>Epsilonproteobacteria</taxon>
        <taxon>Campylobacterales</taxon>
        <taxon>Campylobacteraceae</taxon>
        <taxon>Campylobacter</taxon>
    </lineage>
</organism>
<dbReference type="PANTHER" id="PTHR43377">
    <property type="entry name" value="BILIVERDIN REDUCTASE A"/>
    <property type="match status" value="1"/>
</dbReference>
<protein>
    <submittedName>
        <fullName evidence="1">Gfo/Idh/MocA family oxidoreductase</fullName>
    </submittedName>
</protein>
<accession>A0A5C7DSN3</accession>
<proteinExistence type="predicted"/>
<reference evidence="1 2" key="1">
    <citation type="submission" date="2019-07" db="EMBL/GenBank/DDBJ databases">
        <title>Rapid identification of Enteric Bacteria from Whole Genome Sequences (WGS) using Average Nucleotide Identity (ANI).</title>
        <authorList>
            <person name="Lane C."/>
        </authorList>
    </citation>
    <scope>NUCLEOTIDE SEQUENCE [LARGE SCALE GENOMIC DNA]</scope>
    <source>
        <strain evidence="1 2">2016D-0084</strain>
    </source>
</reference>
<dbReference type="EMBL" id="VOWJ01000014">
    <property type="protein sequence ID" value="TXE89050.1"/>
    <property type="molecule type" value="Genomic_DNA"/>
</dbReference>
<dbReference type="SUPFAM" id="SSF51735">
    <property type="entry name" value="NAD(P)-binding Rossmann-fold domains"/>
    <property type="match status" value="1"/>
</dbReference>
<dbReference type="AlphaFoldDB" id="A0A5C7DSN3"/>
<dbReference type="PANTHER" id="PTHR43377:SF1">
    <property type="entry name" value="BILIVERDIN REDUCTASE A"/>
    <property type="match status" value="1"/>
</dbReference>
<dbReference type="Proteomes" id="UP000321629">
    <property type="component" value="Unassembled WGS sequence"/>
</dbReference>
<name>A0A5C7DSN3_9BACT</name>
<evidence type="ECO:0000313" key="1">
    <source>
        <dbReference type="EMBL" id="TXE89050.1"/>
    </source>
</evidence>
<sequence length="294" mass="34539">MKALIIGFGSIGKKHFLALKELGYEVHIVSKTYKQRNFFHISEVNLKEYDLFIIANITTEHFKILKFIDENVKDKIILVEKPLFEKYKKFIPSLNNQIYIAYLLRFNPLVKDLKNILCEDKGVYFAKFVCSSYLPNWRDVDYTKNYSAKKELGGGVLLDLSHELDLAFYFFDNLKLLYSQNLKISELKINSDDFAFLALKAKKKLIHIRLDYFSKFVKREIVFCSKEKSYKVDLISNQLFVFDKNGLIEEKKYENDTINTLKNMHKAILKKDENLCTLNEAFKILKLCDKVKNG</sequence>
<comment type="caution">
    <text evidence="1">The sequence shown here is derived from an EMBL/GenBank/DDBJ whole genome shotgun (WGS) entry which is preliminary data.</text>
</comment>
<gene>
    <name evidence="1" type="ORF">FPD38_01970</name>
</gene>
<dbReference type="InterPro" id="IPR051450">
    <property type="entry name" value="Gfo/Idh/MocA_Oxidoreductases"/>
</dbReference>
<dbReference type="RefSeq" id="WP_147555123.1">
    <property type="nucleotide sequence ID" value="NZ_VOWJ01000014.1"/>
</dbReference>
<dbReference type="SUPFAM" id="SSF55347">
    <property type="entry name" value="Glyceraldehyde-3-phosphate dehydrogenase-like, C-terminal domain"/>
    <property type="match status" value="1"/>
</dbReference>
<dbReference type="Gene3D" id="3.30.360.10">
    <property type="entry name" value="Dihydrodipicolinate Reductase, domain 2"/>
    <property type="match status" value="1"/>
</dbReference>
<dbReference type="InterPro" id="IPR036291">
    <property type="entry name" value="NAD(P)-bd_dom_sf"/>
</dbReference>
<evidence type="ECO:0000313" key="2">
    <source>
        <dbReference type="Proteomes" id="UP000321629"/>
    </source>
</evidence>